<keyword evidence="1" id="KW-0560">Oxidoreductase</keyword>
<evidence type="ECO:0000313" key="4">
    <source>
        <dbReference type="Proteomes" id="UP000199495"/>
    </source>
</evidence>
<accession>A0A1G7TEP8</accession>
<dbReference type="Pfam" id="PF01266">
    <property type="entry name" value="DAO"/>
    <property type="match status" value="1"/>
</dbReference>
<protein>
    <submittedName>
        <fullName evidence="3">D-amino-acid dehydrogenase</fullName>
    </submittedName>
</protein>
<dbReference type="Proteomes" id="UP000199495">
    <property type="component" value="Unassembled WGS sequence"/>
</dbReference>
<reference evidence="3 4" key="1">
    <citation type="submission" date="2016-10" db="EMBL/GenBank/DDBJ databases">
        <authorList>
            <person name="de Groot N.N."/>
        </authorList>
    </citation>
    <scope>NUCLEOTIDE SEQUENCE [LARGE SCALE GENOMIC DNA]</scope>
    <source>
        <strain evidence="3 4">CGMCC 1.10267</strain>
    </source>
</reference>
<evidence type="ECO:0000256" key="1">
    <source>
        <dbReference type="ARBA" id="ARBA00023002"/>
    </source>
</evidence>
<dbReference type="EMBL" id="FNCS01000002">
    <property type="protein sequence ID" value="SDG33592.1"/>
    <property type="molecule type" value="Genomic_DNA"/>
</dbReference>
<dbReference type="STRING" id="440168.SAMN04487974_10268"/>
<dbReference type="SUPFAM" id="SSF54373">
    <property type="entry name" value="FAD-linked reductases, C-terminal domain"/>
    <property type="match status" value="1"/>
</dbReference>
<dbReference type="PANTHER" id="PTHR13847">
    <property type="entry name" value="SARCOSINE DEHYDROGENASE-RELATED"/>
    <property type="match status" value="1"/>
</dbReference>
<evidence type="ECO:0000259" key="2">
    <source>
        <dbReference type="Pfam" id="PF01266"/>
    </source>
</evidence>
<dbReference type="AlphaFoldDB" id="A0A1G7TEP8"/>
<dbReference type="Gene3D" id="3.30.9.10">
    <property type="entry name" value="D-Amino Acid Oxidase, subunit A, domain 2"/>
    <property type="match status" value="1"/>
</dbReference>
<dbReference type="Gene3D" id="3.50.50.60">
    <property type="entry name" value="FAD/NAD(P)-binding domain"/>
    <property type="match status" value="2"/>
</dbReference>
<dbReference type="GO" id="GO:0005737">
    <property type="term" value="C:cytoplasm"/>
    <property type="evidence" value="ECO:0007669"/>
    <property type="project" value="TreeGrafter"/>
</dbReference>
<dbReference type="PANTHER" id="PTHR13847:SF289">
    <property type="entry name" value="GLYCINE OXIDASE"/>
    <property type="match status" value="1"/>
</dbReference>
<gene>
    <name evidence="3" type="ORF">SAMN04487974_10268</name>
</gene>
<dbReference type="InterPro" id="IPR036188">
    <property type="entry name" value="FAD/NAD-bd_sf"/>
</dbReference>
<sequence length="419" mass="45837">MDQDVIVIGAGIVGISTAIHLTRRGRSVLLIDKNEPGRETSYGNAGIIQREGVRPHAFPRDLATLMQVGLHLSTAARYDPFALPRVTPALLRYWWESSPSHYSHVVKSYAPLIGMSIDEHSDLIDASGAQDLVVKKGWYLAFRTEGKLKAEAAKAKKDLELYGINHRVVDGAAMAQEEPDFKEKLAGAIHWTDPWTIRNPGALVTKYFELYKSMGGRFLGGAASGLEQTGDIWSVDVGGQRHSAKEVVVTLGPWAPEALEPLGYRLPLFVKRGYHMHFGAEGDAKLNNWLIDAEVGYLLAPMEQGIRLTTGAEFALRDAAPTPIQLGRAETAARGLFPLGERLDPQPWKGARPCTPDMMPIIGPAPKHRGLWVGIGHAHHGFTLGPATGHLLAQAMTGEKPVIDITPFAMERFKGTYPR</sequence>
<dbReference type="RefSeq" id="WP_090592409.1">
    <property type="nucleotide sequence ID" value="NZ_FNCS01000002.1"/>
</dbReference>
<proteinExistence type="predicted"/>
<evidence type="ECO:0000313" key="3">
    <source>
        <dbReference type="EMBL" id="SDG33592.1"/>
    </source>
</evidence>
<feature type="domain" description="FAD dependent oxidoreductase" evidence="2">
    <location>
        <begin position="4"/>
        <end position="394"/>
    </location>
</feature>
<dbReference type="OrthoDB" id="9805337at2"/>
<name>A0A1G7TEP8_9HYPH</name>
<dbReference type="InterPro" id="IPR006076">
    <property type="entry name" value="FAD-dep_OxRdtase"/>
</dbReference>
<keyword evidence="4" id="KW-1185">Reference proteome</keyword>
<dbReference type="SUPFAM" id="SSF51905">
    <property type="entry name" value="FAD/NAD(P)-binding domain"/>
    <property type="match status" value="1"/>
</dbReference>
<dbReference type="GO" id="GO:0016491">
    <property type="term" value="F:oxidoreductase activity"/>
    <property type="evidence" value="ECO:0007669"/>
    <property type="project" value="UniProtKB-KW"/>
</dbReference>
<organism evidence="3 4">
    <name type="scientific">Pelagibacterium luteolum</name>
    <dbReference type="NCBI Taxonomy" id="440168"/>
    <lineage>
        <taxon>Bacteria</taxon>
        <taxon>Pseudomonadati</taxon>
        <taxon>Pseudomonadota</taxon>
        <taxon>Alphaproteobacteria</taxon>
        <taxon>Hyphomicrobiales</taxon>
        <taxon>Devosiaceae</taxon>
        <taxon>Pelagibacterium</taxon>
    </lineage>
</organism>